<dbReference type="WBParaSite" id="ALUE_0001145801-mRNA-1">
    <property type="protein sequence ID" value="ALUE_0001145801-mRNA-1"/>
    <property type="gene ID" value="ALUE_0001145801"/>
</dbReference>
<feature type="compositionally biased region" description="Basic and acidic residues" evidence="1">
    <location>
        <begin position="33"/>
        <end position="45"/>
    </location>
</feature>
<name>A0A0M3I414_ASCLU</name>
<evidence type="ECO:0000313" key="2">
    <source>
        <dbReference type="Proteomes" id="UP000036681"/>
    </source>
</evidence>
<reference evidence="3" key="1">
    <citation type="submission" date="2017-02" db="UniProtKB">
        <authorList>
            <consortium name="WormBaseParasite"/>
        </authorList>
    </citation>
    <scope>IDENTIFICATION</scope>
</reference>
<dbReference type="Proteomes" id="UP000036681">
    <property type="component" value="Unplaced"/>
</dbReference>
<organism evidence="2 3">
    <name type="scientific">Ascaris lumbricoides</name>
    <name type="common">Giant roundworm</name>
    <dbReference type="NCBI Taxonomy" id="6252"/>
    <lineage>
        <taxon>Eukaryota</taxon>
        <taxon>Metazoa</taxon>
        <taxon>Ecdysozoa</taxon>
        <taxon>Nematoda</taxon>
        <taxon>Chromadorea</taxon>
        <taxon>Rhabditida</taxon>
        <taxon>Spirurina</taxon>
        <taxon>Ascaridomorpha</taxon>
        <taxon>Ascaridoidea</taxon>
        <taxon>Ascarididae</taxon>
        <taxon>Ascaris</taxon>
    </lineage>
</organism>
<evidence type="ECO:0000313" key="3">
    <source>
        <dbReference type="WBParaSite" id="ALUE_0001145801-mRNA-1"/>
    </source>
</evidence>
<feature type="region of interest" description="Disordered" evidence="1">
    <location>
        <begin position="33"/>
        <end position="70"/>
    </location>
</feature>
<protein>
    <submittedName>
        <fullName evidence="3">Kinesin_assoc domain-containing protein</fullName>
    </submittedName>
</protein>
<accession>A0A0M3I414</accession>
<dbReference type="AlphaFoldDB" id="A0A0M3I414"/>
<keyword evidence="2" id="KW-1185">Reference proteome</keyword>
<sequence length="159" mass="18691">MTRSEGNFLEAWLQSQEKLEELRKNLDEFNEQLREYDENRNDIKSDSSQGEEAAQNDDRQHSPPLDTINASANIQEYDTINPPANPDLLYQRDSCQLMQCRKTDTLDKRLSDNSDLLRKYDDTIREQLSQQVIERCEADKADESITHYLPYHPIIRLDE</sequence>
<proteinExistence type="predicted"/>
<evidence type="ECO:0000256" key="1">
    <source>
        <dbReference type="SAM" id="MobiDB-lite"/>
    </source>
</evidence>